<dbReference type="InterPro" id="IPR052751">
    <property type="entry name" value="Plant_MAPKKK"/>
</dbReference>
<comment type="caution">
    <text evidence="8">The sequence shown here is derived from an EMBL/GenBank/DDBJ whole genome shotgun (WGS) entry which is preliminary data.</text>
</comment>
<dbReference type="SUPFAM" id="SSF56112">
    <property type="entry name" value="Protein kinase-like (PK-like)"/>
    <property type="match status" value="1"/>
</dbReference>
<feature type="domain" description="Protein kinase" evidence="7">
    <location>
        <begin position="3"/>
        <end position="262"/>
    </location>
</feature>
<evidence type="ECO:0000313" key="9">
    <source>
        <dbReference type="Proteomes" id="UP001454036"/>
    </source>
</evidence>
<dbReference type="PANTHER" id="PTHR48011">
    <property type="entry name" value="CCR4-NOT TRANSCRIPTIONAL COMPLEX SUBUNIT CAF120-RELATED"/>
    <property type="match status" value="1"/>
</dbReference>
<evidence type="ECO:0000256" key="3">
    <source>
        <dbReference type="ARBA" id="ARBA00022777"/>
    </source>
</evidence>
<dbReference type="PROSITE" id="PS00108">
    <property type="entry name" value="PROTEIN_KINASE_ST"/>
    <property type="match status" value="1"/>
</dbReference>
<name>A0AAV3RFA7_LITER</name>
<dbReference type="GO" id="GO:0005524">
    <property type="term" value="F:ATP binding"/>
    <property type="evidence" value="ECO:0007669"/>
    <property type="project" value="UniProtKB-UniRule"/>
</dbReference>
<dbReference type="InterPro" id="IPR017441">
    <property type="entry name" value="Protein_kinase_ATP_BS"/>
</dbReference>
<dbReference type="InterPro" id="IPR011009">
    <property type="entry name" value="Kinase-like_dom_sf"/>
</dbReference>
<gene>
    <name evidence="8" type="ORF">LIER_41737</name>
</gene>
<keyword evidence="1" id="KW-0808">Transferase</keyword>
<proteinExistence type="inferred from homology"/>
<keyword evidence="2 5" id="KW-0547">Nucleotide-binding</keyword>
<sequence length="361" mass="40031">MDWVRGKRIGQGSFGTVNLAIPTNQTCSKMTAVKSCGVVHSASLMNEKSILDELKGCNEIISSFGDCFTIENGEKLYNVLLEYASGGSLANKLKNSDDHHFQEFDVKRYTKGVLRGLQFIHMNGYVHCDIKLQNILLDQNGDIKIADFGLAKKSVLNNKNNLGCELRGTPMYMSPETVIGGEQECPADIWALGCVVAEMVTGASAWPCSDVAGLMMKIGGGEEVPEMPRELSDEGKDFLEKCFAKDPKKRWTAELLLNHSFVYDTLDIDFIENSVSHWLIKNSSDLSLTSPRCPFDFSDWVTQHSSITYSIMSTSVAEDFDFIWCSRGGPSTSVAERLAGLLLDQISPPDWSVEDHWVTVR</sequence>
<dbReference type="GO" id="GO:0004674">
    <property type="term" value="F:protein serine/threonine kinase activity"/>
    <property type="evidence" value="ECO:0007669"/>
    <property type="project" value="UniProtKB-KW"/>
</dbReference>
<dbReference type="PROSITE" id="PS00107">
    <property type="entry name" value="PROTEIN_KINASE_ATP"/>
    <property type="match status" value="1"/>
</dbReference>
<dbReference type="Proteomes" id="UP001454036">
    <property type="component" value="Unassembled WGS sequence"/>
</dbReference>
<dbReference type="InterPro" id="IPR000719">
    <property type="entry name" value="Prot_kinase_dom"/>
</dbReference>
<evidence type="ECO:0000256" key="4">
    <source>
        <dbReference type="ARBA" id="ARBA00022840"/>
    </source>
</evidence>
<keyword evidence="9" id="KW-1185">Reference proteome</keyword>
<dbReference type="PANTHER" id="PTHR48011:SF18">
    <property type="entry name" value="MITOGEN-ACTIVATED PROTEIN KINASE KINASE KINASE 19-RELATED"/>
    <property type="match status" value="1"/>
</dbReference>
<dbReference type="CDD" id="cd06606">
    <property type="entry name" value="STKc_MAPKKK"/>
    <property type="match status" value="1"/>
</dbReference>
<evidence type="ECO:0000313" key="8">
    <source>
        <dbReference type="EMBL" id="GAA0174540.1"/>
    </source>
</evidence>
<keyword evidence="4 5" id="KW-0067">ATP-binding</keyword>
<dbReference type="SMART" id="SM00220">
    <property type="entry name" value="S_TKc"/>
    <property type="match status" value="1"/>
</dbReference>
<accession>A0AAV3RFA7</accession>
<dbReference type="AlphaFoldDB" id="A0AAV3RFA7"/>
<reference evidence="8 9" key="1">
    <citation type="submission" date="2024-01" db="EMBL/GenBank/DDBJ databases">
        <title>The complete chloroplast genome sequence of Lithospermum erythrorhizon: insights into the phylogenetic relationship among Boraginaceae species and the maternal lineages of purple gromwells.</title>
        <authorList>
            <person name="Okada T."/>
            <person name="Watanabe K."/>
        </authorList>
    </citation>
    <scope>NUCLEOTIDE SEQUENCE [LARGE SCALE GENOMIC DNA]</scope>
</reference>
<evidence type="ECO:0000256" key="2">
    <source>
        <dbReference type="ARBA" id="ARBA00022741"/>
    </source>
</evidence>
<feature type="binding site" evidence="5">
    <location>
        <position position="34"/>
    </location>
    <ligand>
        <name>ATP</name>
        <dbReference type="ChEBI" id="CHEBI:30616"/>
    </ligand>
</feature>
<keyword evidence="3" id="KW-0418">Kinase</keyword>
<evidence type="ECO:0000256" key="5">
    <source>
        <dbReference type="PROSITE-ProRule" id="PRU10141"/>
    </source>
</evidence>
<dbReference type="GO" id="GO:0007165">
    <property type="term" value="P:signal transduction"/>
    <property type="evidence" value="ECO:0007669"/>
    <property type="project" value="TreeGrafter"/>
</dbReference>
<organism evidence="8 9">
    <name type="scientific">Lithospermum erythrorhizon</name>
    <name type="common">Purple gromwell</name>
    <name type="synonym">Lithospermum officinale var. erythrorhizon</name>
    <dbReference type="NCBI Taxonomy" id="34254"/>
    <lineage>
        <taxon>Eukaryota</taxon>
        <taxon>Viridiplantae</taxon>
        <taxon>Streptophyta</taxon>
        <taxon>Embryophyta</taxon>
        <taxon>Tracheophyta</taxon>
        <taxon>Spermatophyta</taxon>
        <taxon>Magnoliopsida</taxon>
        <taxon>eudicotyledons</taxon>
        <taxon>Gunneridae</taxon>
        <taxon>Pentapetalae</taxon>
        <taxon>asterids</taxon>
        <taxon>lamiids</taxon>
        <taxon>Boraginales</taxon>
        <taxon>Boraginaceae</taxon>
        <taxon>Boraginoideae</taxon>
        <taxon>Lithospermeae</taxon>
        <taxon>Lithospermum</taxon>
    </lineage>
</organism>
<evidence type="ECO:0000256" key="1">
    <source>
        <dbReference type="ARBA" id="ARBA00022679"/>
    </source>
</evidence>
<evidence type="ECO:0000256" key="6">
    <source>
        <dbReference type="RuleBase" id="RU000304"/>
    </source>
</evidence>
<comment type="similarity">
    <text evidence="6">Belongs to the protein kinase superfamily.</text>
</comment>
<dbReference type="PROSITE" id="PS50011">
    <property type="entry name" value="PROTEIN_KINASE_DOM"/>
    <property type="match status" value="1"/>
</dbReference>
<evidence type="ECO:0000259" key="7">
    <source>
        <dbReference type="PROSITE" id="PS50011"/>
    </source>
</evidence>
<protein>
    <recommendedName>
        <fullName evidence="7">Protein kinase domain-containing protein</fullName>
    </recommendedName>
</protein>
<dbReference type="InterPro" id="IPR008271">
    <property type="entry name" value="Ser/Thr_kinase_AS"/>
</dbReference>
<keyword evidence="6" id="KW-0723">Serine/threonine-protein kinase</keyword>
<dbReference type="Pfam" id="PF00069">
    <property type="entry name" value="Pkinase"/>
    <property type="match status" value="1"/>
</dbReference>
<dbReference type="EMBL" id="BAABME010026799">
    <property type="protein sequence ID" value="GAA0174540.1"/>
    <property type="molecule type" value="Genomic_DNA"/>
</dbReference>
<dbReference type="Gene3D" id="1.10.510.10">
    <property type="entry name" value="Transferase(Phosphotransferase) domain 1"/>
    <property type="match status" value="1"/>
</dbReference>